<proteinExistence type="predicted"/>
<evidence type="ECO:0000313" key="4">
    <source>
        <dbReference type="Proteomes" id="UP000241546"/>
    </source>
</evidence>
<dbReference type="Pfam" id="PF12756">
    <property type="entry name" value="zf-C2H2_2"/>
    <property type="match status" value="1"/>
</dbReference>
<dbReference type="EMBL" id="KZ680213">
    <property type="protein sequence ID" value="PTB66098.1"/>
    <property type="molecule type" value="Genomic_DNA"/>
</dbReference>
<dbReference type="GeneID" id="36598728"/>
<keyword evidence="4" id="KW-1185">Reference proteome</keyword>
<feature type="region of interest" description="Disordered" evidence="1">
    <location>
        <begin position="193"/>
        <end position="231"/>
    </location>
</feature>
<sequence length="322" mass="35784">MGDEFPSFCRLCNIPLAGSNEWRQHAKSDSHVYNLRVKIAEPGTIVLPLLSSNGRVAVEAEGDTPHDGDNDDVIPKPSEIPEIDPARCLFCGARNGTFESNLAHMSKEHSFVIPYQDYLEVEPETLVEYLQVAIYGYGECILCATRRNTVEGIQHHMMAKGHCRLNFASNVTDLYNIPEKKFQAAGELLRLPSGRLTGPRGSSTGGTLRMRGRSLGESRRMEPIRSPLRTPSHESKLIATESDYTIAASQTQLSRLSRGDQQSLAHLSNHELRSLLAISARHVNQSNREERDAELKLGIAGNMSLTGNFRMDTSKRFRGPWG</sequence>
<gene>
    <name evidence="3" type="ORF">BBK36DRAFT_1119608</name>
</gene>
<dbReference type="PANTHER" id="PTHR13182">
    <property type="entry name" value="ZINC FINGER PROTEIN 622"/>
    <property type="match status" value="1"/>
</dbReference>
<evidence type="ECO:0000256" key="1">
    <source>
        <dbReference type="SAM" id="MobiDB-lite"/>
    </source>
</evidence>
<feature type="compositionally biased region" description="Basic and acidic residues" evidence="1">
    <location>
        <begin position="214"/>
        <end position="223"/>
    </location>
</feature>
<feature type="domain" description="ZN622/Rei1/Reh1 zinc finger C2H2-type" evidence="2">
    <location>
        <begin position="88"/>
        <end position="172"/>
    </location>
</feature>
<name>A0A2T4B9Z0_9HYPO</name>
<protein>
    <recommendedName>
        <fullName evidence="2">ZN622/Rei1/Reh1 zinc finger C2H2-type domain-containing protein</fullName>
    </recommendedName>
</protein>
<dbReference type="RefSeq" id="XP_024749418.1">
    <property type="nucleotide sequence ID" value="XM_024890610.1"/>
</dbReference>
<dbReference type="GO" id="GO:0042273">
    <property type="term" value="P:ribosomal large subunit biogenesis"/>
    <property type="evidence" value="ECO:0007669"/>
    <property type="project" value="TreeGrafter"/>
</dbReference>
<dbReference type="AlphaFoldDB" id="A0A2T4B9Z0"/>
<organism evidence="3 4">
    <name type="scientific">Trichoderma citrinoviride</name>
    <dbReference type="NCBI Taxonomy" id="58853"/>
    <lineage>
        <taxon>Eukaryota</taxon>
        <taxon>Fungi</taxon>
        <taxon>Dikarya</taxon>
        <taxon>Ascomycota</taxon>
        <taxon>Pezizomycotina</taxon>
        <taxon>Sordariomycetes</taxon>
        <taxon>Hypocreomycetidae</taxon>
        <taxon>Hypocreales</taxon>
        <taxon>Hypocreaceae</taxon>
        <taxon>Trichoderma</taxon>
    </lineage>
</organism>
<evidence type="ECO:0000313" key="3">
    <source>
        <dbReference type="EMBL" id="PTB66098.1"/>
    </source>
</evidence>
<dbReference type="Proteomes" id="UP000241546">
    <property type="component" value="Unassembled WGS sequence"/>
</dbReference>
<reference evidence="4" key="1">
    <citation type="submission" date="2016-07" db="EMBL/GenBank/DDBJ databases">
        <title>Multiple horizontal gene transfer events from other fungi enriched the ability of initially mycotrophic Trichoderma (Ascomycota) to feed on dead plant biomass.</title>
        <authorList>
            <consortium name="DOE Joint Genome Institute"/>
            <person name="Atanasova L."/>
            <person name="Chenthamara K."/>
            <person name="Zhang J."/>
            <person name="Grujic M."/>
            <person name="Henrissat B."/>
            <person name="Kuo A."/>
            <person name="Aerts A."/>
            <person name="Salamov A."/>
            <person name="Lipzen A."/>
            <person name="Labutti K."/>
            <person name="Barry K."/>
            <person name="Miao Y."/>
            <person name="Rahimi M.J."/>
            <person name="Shen Q."/>
            <person name="Grigoriev I.V."/>
            <person name="Kubicek C.P."/>
            <person name="Druzhinina I.S."/>
        </authorList>
    </citation>
    <scope>NUCLEOTIDE SEQUENCE [LARGE SCALE GENOMIC DNA]</scope>
    <source>
        <strain evidence="4">TUCIM 6016</strain>
    </source>
</reference>
<accession>A0A2T4B9Z0</accession>
<dbReference type="GO" id="GO:0030687">
    <property type="term" value="C:preribosome, large subunit precursor"/>
    <property type="evidence" value="ECO:0007669"/>
    <property type="project" value="TreeGrafter"/>
</dbReference>
<dbReference type="PANTHER" id="PTHR13182:SF8">
    <property type="entry name" value="CYTOPLASMIC 60S SUBUNIT BIOGENESIS FACTOR ZNF622"/>
    <property type="match status" value="1"/>
</dbReference>
<evidence type="ECO:0000259" key="2">
    <source>
        <dbReference type="Pfam" id="PF12756"/>
    </source>
</evidence>
<dbReference type="InterPro" id="IPR040025">
    <property type="entry name" value="Znf622/Rei1/Reh1"/>
</dbReference>
<dbReference type="InterPro" id="IPR041661">
    <property type="entry name" value="ZN622/Rei1/Reh1_Znf-C2H2"/>
</dbReference>
<dbReference type="OrthoDB" id="19329at2759"/>